<evidence type="ECO:0000256" key="2">
    <source>
        <dbReference type="ARBA" id="ARBA00022679"/>
    </source>
</evidence>
<evidence type="ECO:0000313" key="7">
    <source>
        <dbReference type="Proteomes" id="UP000186216"/>
    </source>
</evidence>
<sequence length="309" mass="33614">MPAQKILSIGEAMVELSQADTEGLWQVGIAGDTLNTAWYLRRLLPKDWHVGYFTRVGSGEFSQKMVDFLTAEGIDATHVGRDSRREIGLYAISLKDGERSFSYWRDNSAAKGLADDPTVLAEALADVRIAYLSGITLAILPDEARTALLQALREARAKGTKIVFDPNLRPKLWPDTTTMCDRIEAAATISDLILPSFDDEREYFGDSDPKATVSRYLKRGAGQVIVKAGGDAIRFGGSEGEGVLDDLERETPVDTTSAGDSFNAGYLAAKLQDADIKAAIRAGHALSRQVIRHRGALVREAVEAVRAES</sequence>
<evidence type="ECO:0000313" key="5">
    <source>
        <dbReference type="EMBL" id="SIT15472.1"/>
    </source>
</evidence>
<dbReference type="GO" id="GO:0042840">
    <property type="term" value="P:D-glucuronate catabolic process"/>
    <property type="evidence" value="ECO:0007669"/>
    <property type="project" value="TreeGrafter"/>
</dbReference>
<keyword evidence="8" id="KW-1185">Reference proteome</keyword>
<dbReference type="GO" id="GO:0005829">
    <property type="term" value="C:cytosol"/>
    <property type="evidence" value="ECO:0007669"/>
    <property type="project" value="TreeGrafter"/>
</dbReference>
<dbReference type="EMBL" id="FTOU01000026">
    <property type="protein sequence ID" value="SIT15472.1"/>
    <property type="molecule type" value="Genomic_DNA"/>
</dbReference>
<proteinExistence type="inferred from homology"/>
<name>A0AA46A7L4_9RHOB</name>
<dbReference type="Proteomes" id="UP000186216">
    <property type="component" value="Unassembled WGS sequence"/>
</dbReference>
<evidence type="ECO:0000313" key="8">
    <source>
        <dbReference type="Proteomes" id="UP001215549"/>
    </source>
</evidence>
<keyword evidence="3 5" id="KW-0418">Kinase</keyword>
<evidence type="ECO:0000313" key="6">
    <source>
        <dbReference type="EMBL" id="WCR02610.1"/>
    </source>
</evidence>
<reference evidence="6 8" key="2">
    <citation type="submission" date="2021-01" db="EMBL/GenBank/DDBJ databases">
        <title>Biogeographic distribution of Paracoccus.</title>
        <authorList>
            <person name="Hollensteiner J."/>
            <person name="Leineberger J."/>
            <person name="Brinkhoff T."/>
            <person name="Daniel R."/>
        </authorList>
    </citation>
    <scope>NUCLEOTIDE SEQUENCE [LARGE SCALE GENOMIC DNA]</scope>
    <source>
        <strain evidence="6 8">DSM 18447</strain>
    </source>
</reference>
<dbReference type="GO" id="GO:0008673">
    <property type="term" value="F:2-dehydro-3-deoxygluconokinase activity"/>
    <property type="evidence" value="ECO:0007669"/>
    <property type="project" value="TreeGrafter"/>
</dbReference>
<evidence type="ECO:0000256" key="3">
    <source>
        <dbReference type="ARBA" id="ARBA00022777"/>
    </source>
</evidence>
<organism evidence="5 7">
    <name type="scientific">Paracoccus saliphilus</name>
    <dbReference type="NCBI Taxonomy" id="405559"/>
    <lineage>
        <taxon>Bacteria</taxon>
        <taxon>Pseudomonadati</taxon>
        <taxon>Pseudomonadota</taxon>
        <taxon>Alphaproteobacteria</taxon>
        <taxon>Rhodobacterales</taxon>
        <taxon>Paracoccaceae</taxon>
        <taxon>Paracoccus</taxon>
    </lineage>
</organism>
<dbReference type="InterPro" id="IPR029056">
    <property type="entry name" value="Ribokinase-like"/>
</dbReference>
<dbReference type="InterPro" id="IPR011611">
    <property type="entry name" value="PfkB_dom"/>
</dbReference>
<evidence type="ECO:0000259" key="4">
    <source>
        <dbReference type="Pfam" id="PF00294"/>
    </source>
</evidence>
<dbReference type="GO" id="GO:0006974">
    <property type="term" value="P:DNA damage response"/>
    <property type="evidence" value="ECO:0007669"/>
    <property type="project" value="TreeGrafter"/>
</dbReference>
<accession>A0AA46A7L4</accession>
<dbReference type="EMBL" id="CP067140">
    <property type="protein sequence ID" value="WCR02610.1"/>
    <property type="molecule type" value="Genomic_DNA"/>
</dbReference>
<dbReference type="SUPFAM" id="SSF53613">
    <property type="entry name" value="Ribokinase-like"/>
    <property type="match status" value="1"/>
</dbReference>
<dbReference type="PANTHER" id="PTHR43085">
    <property type="entry name" value="HEXOKINASE FAMILY MEMBER"/>
    <property type="match status" value="1"/>
</dbReference>
<dbReference type="CDD" id="cd01166">
    <property type="entry name" value="KdgK"/>
    <property type="match status" value="1"/>
</dbReference>
<evidence type="ECO:0000256" key="1">
    <source>
        <dbReference type="ARBA" id="ARBA00010688"/>
    </source>
</evidence>
<dbReference type="RefSeq" id="WP_076528710.1">
    <property type="nucleotide sequence ID" value="NZ_CP067140.1"/>
</dbReference>
<dbReference type="Proteomes" id="UP001215549">
    <property type="component" value="Chromosome"/>
</dbReference>
<feature type="domain" description="Carbohydrate kinase PfkB" evidence="4">
    <location>
        <begin position="4"/>
        <end position="296"/>
    </location>
</feature>
<reference evidence="5 7" key="1">
    <citation type="submission" date="2017-01" db="EMBL/GenBank/DDBJ databases">
        <authorList>
            <person name="Varghese N."/>
            <person name="Submissions S."/>
        </authorList>
    </citation>
    <scope>NUCLEOTIDE SEQUENCE [LARGE SCALE GENOMIC DNA]</scope>
    <source>
        <strain evidence="5 7">DSM 18447</strain>
    </source>
</reference>
<gene>
    <name evidence="6" type="ORF">JHX88_17380</name>
    <name evidence="5" type="ORF">SAMN05421772_12610</name>
</gene>
<dbReference type="GO" id="GO:0019698">
    <property type="term" value="P:D-galacturonate catabolic process"/>
    <property type="evidence" value="ECO:0007669"/>
    <property type="project" value="TreeGrafter"/>
</dbReference>
<comment type="similarity">
    <text evidence="1">Belongs to the carbohydrate kinase PfkB family.</text>
</comment>
<dbReference type="PANTHER" id="PTHR43085:SF15">
    <property type="entry name" value="2-DEHYDRO-3-DEOXYGLUCONOKINASE"/>
    <property type="match status" value="1"/>
</dbReference>
<dbReference type="Gene3D" id="3.40.1190.20">
    <property type="match status" value="1"/>
</dbReference>
<protein>
    <submittedName>
        <fullName evidence="5">2-keto-3-deoxygluconate kinase</fullName>
    </submittedName>
    <submittedName>
        <fullName evidence="6">Sugar kinase</fullName>
    </submittedName>
</protein>
<keyword evidence="2" id="KW-0808">Transferase</keyword>
<dbReference type="PROSITE" id="PS00584">
    <property type="entry name" value="PFKB_KINASES_2"/>
    <property type="match status" value="1"/>
</dbReference>
<dbReference type="InterPro" id="IPR050306">
    <property type="entry name" value="PfkB_Carbo_kinase"/>
</dbReference>
<dbReference type="Pfam" id="PF00294">
    <property type="entry name" value="PfkB"/>
    <property type="match status" value="1"/>
</dbReference>
<dbReference type="AlphaFoldDB" id="A0AA46A7L4"/>
<dbReference type="InterPro" id="IPR002173">
    <property type="entry name" value="Carboh/pur_kinase_PfkB_CS"/>
</dbReference>